<sequence length="75" mass="8481">MSPTALHKIDILRSAESDFLSIVAKVTTDDVGELTREQELLPVSFLEAVVMLWFLQEPEVVKLMTVSDDDLLYID</sequence>
<name>A0ABD0QHE3_CIRMR</name>
<comment type="caution">
    <text evidence="1">The sequence shown here is derived from an EMBL/GenBank/DDBJ whole genome shotgun (WGS) entry which is preliminary data.</text>
</comment>
<protein>
    <submittedName>
        <fullName evidence="1">Uncharacterized protein</fullName>
    </submittedName>
</protein>
<dbReference type="AlphaFoldDB" id="A0ABD0QHE3"/>
<feature type="non-terminal residue" evidence="1">
    <location>
        <position position="75"/>
    </location>
</feature>
<dbReference type="EMBL" id="JAMKFB020000008">
    <property type="protein sequence ID" value="KAL0185634.1"/>
    <property type="molecule type" value="Genomic_DNA"/>
</dbReference>
<evidence type="ECO:0000313" key="1">
    <source>
        <dbReference type="EMBL" id="KAL0185634.1"/>
    </source>
</evidence>
<dbReference type="Proteomes" id="UP001529510">
    <property type="component" value="Unassembled WGS sequence"/>
</dbReference>
<accession>A0ABD0QHE3</accession>
<proteinExistence type="predicted"/>
<keyword evidence="2" id="KW-1185">Reference proteome</keyword>
<reference evidence="1 2" key="1">
    <citation type="submission" date="2024-05" db="EMBL/GenBank/DDBJ databases">
        <title>Genome sequencing and assembly of Indian major carp, Cirrhinus mrigala (Hamilton, 1822).</title>
        <authorList>
            <person name="Mohindra V."/>
            <person name="Chowdhury L.M."/>
            <person name="Lal K."/>
            <person name="Jena J.K."/>
        </authorList>
    </citation>
    <scope>NUCLEOTIDE SEQUENCE [LARGE SCALE GENOMIC DNA]</scope>
    <source>
        <strain evidence="1">CM1030</strain>
        <tissue evidence="1">Blood</tissue>
    </source>
</reference>
<gene>
    <name evidence="1" type="ORF">M9458_017304</name>
</gene>
<organism evidence="1 2">
    <name type="scientific">Cirrhinus mrigala</name>
    <name type="common">Mrigala</name>
    <dbReference type="NCBI Taxonomy" id="683832"/>
    <lineage>
        <taxon>Eukaryota</taxon>
        <taxon>Metazoa</taxon>
        <taxon>Chordata</taxon>
        <taxon>Craniata</taxon>
        <taxon>Vertebrata</taxon>
        <taxon>Euteleostomi</taxon>
        <taxon>Actinopterygii</taxon>
        <taxon>Neopterygii</taxon>
        <taxon>Teleostei</taxon>
        <taxon>Ostariophysi</taxon>
        <taxon>Cypriniformes</taxon>
        <taxon>Cyprinidae</taxon>
        <taxon>Labeoninae</taxon>
        <taxon>Labeonini</taxon>
        <taxon>Cirrhinus</taxon>
    </lineage>
</organism>
<evidence type="ECO:0000313" key="2">
    <source>
        <dbReference type="Proteomes" id="UP001529510"/>
    </source>
</evidence>